<keyword evidence="2 6" id="KW-0378">Hydrolase</keyword>
<dbReference type="Pfam" id="PF04616">
    <property type="entry name" value="Glyco_hydro_43"/>
    <property type="match status" value="1"/>
</dbReference>
<dbReference type="Proteomes" id="UP000054342">
    <property type="component" value="Unassembled WGS sequence"/>
</dbReference>
<dbReference type="CDD" id="cd08999">
    <property type="entry name" value="GH43_ABN-like"/>
    <property type="match status" value="1"/>
</dbReference>
<evidence type="ECO:0008006" key="10">
    <source>
        <dbReference type="Google" id="ProtNLM"/>
    </source>
</evidence>
<evidence type="ECO:0000256" key="2">
    <source>
        <dbReference type="ARBA" id="ARBA00022801"/>
    </source>
</evidence>
<keyword evidence="7" id="KW-0472">Membrane</keyword>
<dbReference type="AlphaFoldDB" id="A0A0D2EQT1"/>
<protein>
    <recommendedName>
        <fullName evidence="10">Glycoside hydrolase family 43 protein</fullName>
    </recommendedName>
</protein>
<feature type="transmembrane region" description="Helical" evidence="7">
    <location>
        <begin position="41"/>
        <end position="61"/>
    </location>
</feature>
<evidence type="ECO:0000256" key="5">
    <source>
        <dbReference type="PIRSR" id="PIRSR606710-2"/>
    </source>
</evidence>
<dbReference type="InterPro" id="IPR051795">
    <property type="entry name" value="Glycosyl_Hydrlase_43"/>
</dbReference>
<evidence type="ECO:0000313" key="8">
    <source>
        <dbReference type="EMBL" id="KIW58028.1"/>
    </source>
</evidence>
<feature type="active site" description="Proton acceptor" evidence="4">
    <location>
        <position position="79"/>
    </location>
</feature>
<keyword evidence="3 6" id="KW-0326">Glycosidase</keyword>
<accession>A0A0D2EQT1</accession>
<gene>
    <name evidence="8" type="ORF">PV05_02580</name>
</gene>
<dbReference type="Gene3D" id="2.115.10.20">
    <property type="entry name" value="Glycosyl hydrolase domain, family 43"/>
    <property type="match status" value="1"/>
</dbReference>
<dbReference type="EMBL" id="KN847318">
    <property type="protein sequence ID" value="KIW58028.1"/>
    <property type="molecule type" value="Genomic_DNA"/>
</dbReference>
<evidence type="ECO:0000256" key="7">
    <source>
        <dbReference type="SAM" id="Phobius"/>
    </source>
</evidence>
<keyword evidence="9" id="KW-1185">Reference proteome</keyword>
<dbReference type="STRING" id="348802.A0A0D2EQT1"/>
<dbReference type="InterPro" id="IPR023296">
    <property type="entry name" value="Glyco_hydro_beta-prop_sf"/>
</dbReference>
<name>A0A0D2EQT1_9EURO</name>
<keyword evidence="7" id="KW-1133">Transmembrane helix</keyword>
<feature type="active site" description="Proton donor" evidence="4">
    <location>
        <position position="271"/>
    </location>
</feature>
<proteinExistence type="inferred from homology"/>
<organism evidence="8 9">
    <name type="scientific">Exophiala xenobiotica</name>
    <dbReference type="NCBI Taxonomy" id="348802"/>
    <lineage>
        <taxon>Eukaryota</taxon>
        <taxon>Fungi</taxon>
        <taxon>Dikarya</taxon>
        <taxon>Ascomycota</taxon>
        <taxon>Pezizomycotina</taxon>
        <taxon>Eurotiomycetes</taxon>
        <taxon>Chaetothyriomycetidae</taxon>
        <taxon>Chaetothyriales</taxon>
        <taxon>Herpotrichiellaceae</taxon>
        <taxon>Exophiala</taxon>
    </lineage>
</organism>
<dbReference type="GO" id="GO:0004553">
    <property type="term" value="F:hydrolase activity, hydrolyzing O-glycosyl compounds"/>
    <property type="evidence" value="ECO:0007669"/>
    <property type="project" value="InterPro"/>
</dbReference>
<evidence type="ECO:0000256" key="3">
    <source>
        <dbReference type="ARBA" id="ARBA00023295"/>
    </source>
</evidence>
<feature type="site" description="Important for catalytic activity, responsible for pKa modulation of the active site Glu and correct orientation of both the proton donor and substrate" evidence="5">
    <location>
        <position position="198"/>
    </location>
</feature>
<evidence type="ECO:0000256" key="4">
    <source>
        <dbReference type="PIRSR" id="PIRSR606710-1"/>
    </source>
</evidence>
<sequence>MTAIDVAMSNISLLTDPKTIKWVERPSSSSFHSSSRRGRNFLVMLLVSFVFLTGLVLALAAPQHKRQVSGPVIGSNFQDPSVVQLGDGSWIAYAGVNGNPAGINVLVATSTDFSTWSIRNGYDALPVMPSWAASPPHVWAPDVVQLGNGNYVLYYSVSMAESPGKHCVAAATASNPEGPFTPVQTPLFCDLDAGGAIDADGFQDPNTHRQYVIYKVDGNSVGNGGACSNSVDPIAPTPLVLQEVSASDGYSLVGNPLTVLTNDANDGPNIEAPVLTYDSSSGTYVIFYNSKCFTTPPYNVRYATSKSISGPYTKQGTPFLQTGSTSAQVYIPGGMDITKDGKLAVFHGDLNMGWFQNDGSKRVRGMYAIDLSVKSGSANVGRLY</sequence>
<dbReference type="PANTHER" id="PTHR42812:SF5">
    <property type="entry name" value="ENDO-ARABINASE"/>
    <property type="match status" value="1"/>
</dbReference>
<dbReference type="PANTHER" id="PTHR42812">
    <property type="entry name" value="BETA-XYLOSIDASE"/>
    <property type="match status" value="1"/>
</dbReference>
<keyword evidence="7" id="KW-0812">Transmembrane</keyword>
<dbReference type="OrthoDB" id="3879658at2759"/>
<dbReference type="GeneID" id="25324488"/>
<dbReference type="InterPro" id="IPR006710">
    <property type="entry name" value="Glyco_hydro_43"/>
</dbReference>
<dbReference type="SUPFAM" id="SSF75005">
    <property type="entry name" value="Arabinanase/levansucrase/invertase"/>
    <property type="match status" value="1"/>
</dbReference>
<evidence type="ECO:0000256" key="6">
    <source>
        <dbReference type="RuleBase" id="RU361187"/>
    </source>
</evidence>
<dbReference type="GO" id="GO:0005975">
    <property type="term" value="P:carbohydrate metabolic process"/>
    <property type="evidence" value="ECO:0007669"/>
    <property type="project" value="InterPro"/>
</dbReference>
<dbReference type="RefSeq" id="XP_013318612.1">
    <property type="nucleotide sequence ID" value="XM_013463158.1"/>
</dbReference>
<dbReference type="HOGENOM" id="CLU_009397_8_0_1"/>
<reference evidence="8 9" key="1">
    <citation type="submission" date="2015-01" db="EMBL/GenBank/DDBJ databases">
        <title>The Genome Sequence of Exophiala xenobiotica CBS118157.</title>
        <authorList>
            <consortium name="The Broad Institute Genomics Platform"/>
            <person name="Cuomo C."/>
            <person name="de Hoog S."/>
            <person name="Gorbushina A."/>
            <person name="Stielow B."/>
            <person name="Teixiera M."/>
            <person name="Abouelleil A."/>
            <person name="Chapman S.B."/>
            <person name="Priest M."/>
            <person name="Young S.K."/>
            <person name="Wortman J."/>
            <person name="Nusbaum C."/>
            <person name="Birren B."/>
        </authorList>
    </citation>
    <scope>NUCLEOTIDE SEQUENCE [LARGE SCALE GENOMIC DNA]</scope>
    <source>
        <strain evidence="8 9">CBS 118157</strain>
    </source>
</reference>
<comment type="similarity">
    <text evidence="1 6">Belongs to the glycosyl hydrolase 43 family.</text>
</comment>
<evidence type="ECO:0000313" key="9">
    <source>
        <dbReference type="Proteomes" id="UP000054342"/>
    </source>
</evidence>
<evidence type="ECO:0000256" key="1">
    <source>
        <dbReference type="ARBA" id="ARBA00009865"/>
    </source>
</evidence>